<reference evidence="1" key="1">
    <citation type="submission" date="2016-10" db="EMBL/GenBank/DDBJ databases">
        <title>Sequence of Gallionella enrichment culture.</title>
        <authorList>
            <person name="Poehlein A."/>
            <person name="Muehling M."/>
            <person name="Daniel R."/>
        </authorList>
    </citation>
    <scope>NUCLEOTIDE SEQUENCE</scope>
</reference>
<protein>
    <submittedName>
        <fullName evidence="1">Uncharacterized protein</fullName>
    </submittedName>
</protein>
<organism evidence="1">
    <name type="scientific">mine drainage metagenome</name>
    <dbReference type="NCBI Taxonomy" id="410659"/>
    <lineage>
        <taxon>unclassified sequences</taxon>
        <taxon>metagenomes</taxon>
        <taxon>ecological metagenomes</taxon>
    </lineage>
</organism>
<dbReference type="EMBL" id="MLJW01001414">
    <property type="protein sequence ID" value="OIQ78365.1"/>
    <property type="molecule type" value="Genomic_DNA"/>
</dbReference>
<evidence type="ECO:0000313" key="1">
    <source>
        <dbReference type="EMBL" id="OIQ78365.1"/>
    </source>
</evidence>
<sequence>MIIRVARGREAVENLVPTLHPVQKGRDVVAAVAIEFDMHHSVEGQAGTAGVNNPHIARDDACLFQRADATPAGRGGHRGAVGKILVRDTPVALDHRENPSVLICQSWVHPRKTLPVVWEKSGSSTNIQL</sequence>
<accession>A0A1J5QR11</accession>
<comment type="caution">
    <text evidence="1">The sequence shown here is derived from an EMBL/GenBank/DDBJ whole genome shotgun (WGS) entry which is preliminary data.</text>
</comment>
<proteinExistence type="predicted"/>
<dbReference type="AlphaFoldDB" id="A0A1J5QR11"/>
<name>A0A1J5QR11_9ZZZZ</name>
<gene>
    <name evidence="1" type="ORF">GALL_399320</name>
</gene>